<proteinExistence type="predicted"/>
<dbReference type="EMBL" id="REGN01000180">
    <property type="protein sequence ID" value="RNA43753.1"/>
    <property type="molecule type" value="Genomic_DNA"/>
</dbReference>
<reference evidence="1 2" key="1">
    <citation type="journal article" date="2018" name="Sci. Rep.">
        <title>Genomic signatures of local adaptation to the degree of environmental predictability in rotifers.</title>
        <authorList>
            <person name="Franch-Gras L."/>
            <person name="Hahn C."/>
            <person name="Garcia-Roger E.M."/>
            <person name="Carmona M.J."/>
            <person name="Serra M."/>
            <person name="Gomez A."/>
        </authorList>
    </citation>
    <scope>NUCLEOTIDE SEQUENCE [LARGE SCALE GENOMIC DNA]</scope>
    <source>
        <strain evidence="1">HYR1</strain>
    </source>
</reference>
<keyword evidence="2" id="KW-1185">Reference proteome</keyword>
<dbReference type="AlphaFoldDB" id="A0A3M7T6Q4"/>
<dbReference type="Proteomes" id="UP000276133">
    <property type="component" value="Unassembled WGS sequence"/>
</dbReference>
<accession>A0A3M7T6Q4</accession>
<protein>
    <submittedName>
        <fullName evidence="1">Uncharacterized protein</fullName>
    </submittedName>
</protein>
<gene>
    <name evidence="1" type="ORF">BpHYR1_022719</name>
</gene>
<sequence>MNFKLIDIFPIKSLIHKKDRKFKKEQVIITNKEQFHCKKKTNFYLIKSIITSKNKSLLKIIKIKLTLNNNPVSLIEIYVLSIKLLKPCFNASLRAIKKITPWSNIGKSLNGCLLKSVVQNCHIADEH</sequence>
<name>A0A3M7T6Q4_BRAPC</name>
<evidence type="ECO:0000313" key="2">
    <source>
        <dbReference type="Proteomes" id="UP000276133"/>
    </source>
</evidence>
<comment type="caution">
    <text evidence="1">The sequence shown here is derived from an EMBL/GenBank/DDBJ whole genome shotgun (WGS) entry which is preliminary data.</text>
</comment>
<organism evidence="1 2">
    <name type="scientific">Brachionus plicatilis</name>
    <name type="common">Marine rotifer</name>
    <name type="synonym">Brachionus muelleri</name>
    <dbReference type="NCBI Taxonomy" id="10195"/>
    <lineage>
        <taxon>Eukaryota</taxon>
        <taxon>Metazoa</taxon>
        <taxon>Spiralia</taxon>
        <taxon>Gnathifera</taxon>
        <taxon>Rotifera</taxon>
        <taxon>Eurotatoria</taxon>
        <taxon>Monogononta</taxon>
        <taxon>Pseudotrocha</taxon>
        <taxon>Ploima</taxon>
        <taxon>Brachionidae</taxon>
        <taxon>Brachionus</taxon>
    </lineage>
</organism>
<evidence type="ECO:0000313" key="1">
    <source>
        <dbReference type="EMBL" id="RNA43753.1"/>
    </source>
</evidence>